<protein>
    <submittedName>
        <fullName evidence="1">Dethiobiotin synthetase</fullName>
    </submittedName>
</protein>
<dbReference type="Proteomes" id="UP000185860">
    <property type="component" value="Unassembled WGS sequence"/>
</dbReference>
<dbReference type="OrthoDB" id="514041at2"/>
<gene>
    <name evidence="1" type="ORF">NIES2119_26525</name>
</gene>
<evidence type="ECO:0000313" key="2">
    <source>
        <dbReference type="Proteomes" id="UP000185860"/>
    </source>
</evidence>
<evidence type="ECO:0000313" key="1">
    <source>
        <dbReference type="EMBL" id="OKH32239.1"/>
    </source>
</evidence>
<proteinExistence type="predicted"/>
<reference evidence="1 2" key="1">
    <citation type="submission" date="2016-11" db="EMBL/GenBank/DDBJ databases">
        <title>Draft Genome Sequences of Nine Cyanobacterial Strains from Diverse Habitats.</title>
        <authorList>
            <person name="Zhu T."/>
            <person name="Hou S."/>
            <person name="Lu X."/>
            <person name="Hess W.R."/>
        </authorList>
    </citation>
    <scope>NUCLEOTIDE SEQUENCE [LARGE SCALE GENOMIC DNA]</scope>
    <source>
        <strain evidence="1 2">IAM M-71</strain>
    </source>
</reference>
<comment type="caution">
    <text evidence="1">The sequence shown here is derived from an EMBL/GenBank/DDBJ whole genome shotgun (WGS) entry which is preliminary data.</text>
</comment>
<organism evidence="1 2">
    <name type="scientific">[Phormidium ambiguum] IAM M-71</name>
    <dbReference type="NCBI Taxonomy" id="454136"/>
    <lineage>
        <taxon>Bacteria</taxon>
        <taxon>Bacillati</taxon>
        <taxon>Cyanobacteriota</taxon>
        <taxon>Cyanophyceae</taxon>
        <taxon>Oscillatoriophycideae</taxon>
        <taxon>Aerosakkonematales</taxon>
        <taxon>Aerosakkonemataceae</taxon>
        <taxon>Floridanema</taxon>
    </lineage>
</organism>
<dbReference type="AlphaFoldDB" id="A0A1U7I759"/>
<name>A0A1U7I759_9CYAN</name>
<accession>A0A1U7I759</accession>
<dbReference type="STRING" id="454136.NIES2119_26525"/>
<dbReference type="RefSeq" id="WP_073596499.1">
    <property type="nucleotide sequence ID" value="NZ_MRCE01000041.1"/>
</dbReference>
<dbReference type="EMBL" id="MRCE01000041">
    <property type="protein sequence ID" value="OKH32239.1"/>
    <property type="molecule type" value="Genomic_DNA"/>
</dbReference>
<sequence length="115" mass="13172">MDYKTARNFLINQGTALETQRNPDDFLMRLGQGKSPVPGQLTSILLALKMVFDALKDEPNLDKELVYALHLLSFESRHFYEKGLRDGVEWPFLLNEDLNRVDVAVRGIFSGTWQS</sequence>